<keyword evidence="6 7" id="KW-0472">Membrane</keyword>
<dbReference type="PANTHER" id="PTHR43840">
    <property type="entry name" value="MITOCHONDRIAL METAL TRANSPORTER 1-RELATED"/>
    <property type="match status" value="1"/>
</dbReference>
<evidence type="ECO:0000313" key="11">
    <source>
        <dbReference type="Proteomes" id="UP001597541"/>
    </source>
</evidence>
<dbReference type="SUPFAM" id="SSF161111">
    <property type="entry name" value="Cation efflux protein transmembrane domain-like"/>
    <property type="match status" value="1"/>
</dbReference>
<evidence type="ECO:0000256" key="2">
    <source>
        <dbReference type="ARBA" id="ARBA00008114"/>
    </source>
</evidence>
<reference evidence="11" key="1">
    <citation type="journal article" date="2019" name="Int. J. Syst. Evol. Microbiol.">
        <title>The Global Catalogue of Microorganisms (GCM) 10K type strain sequencing project: providing services to taxonomists for standard genome sequencing and annotation.</title>
        <authorList>
            <consortium name="The Broad Institute Genomics Platform"/>
            <consortium name="The Broad Institute Genome Sequencing Center for Infectious Disease"/>
            <person name="Wu L."/>
            <person name="Ma J."/>
        </authorList>
    </citation>
    <scope>NUCLEOTIDE SEQUENCE [LARGE SCALE GENOMIC DNA]</scope>
    <source>
        <strain evidence="11">KCTC 3950</strain>
    </source>
</reference>
<keyword evidence="11" id="KW-1185">Reference proteome</keyword>
<feature type="transmembrane region" description="Helical" evidence="7">
    <location>
        <begin position="151"/>
        <end position="168"/>
    </location>
</feature>
<dbReference type="InterPro" id="IPR027470">
    <property type="entry name" value="Cation_efflux_CTD"/>
</dbReference>
<evidence type="ECO:0000256" key="5">
    <source>
        <dbReference type="ARBA" id="ARBA00022989"/>
    </source>
</evidence>
<keyword evidence="5 7" id="KW-1133">Transmembrane helix</keyword>
<dbReference type="Pfam" id="PF01545">
    <property type="entry name" value="Cation_efflux"/>
    <property type="match status" value="1"/>
</dbReference>
<evidence type="ECO:0000256" key="4">
    <source>
        <dbReference type="ARBA" id="ARBA00022692"/>
    </source>
</evidence>
<dbReference type="SUPFAM" id="SSF160240">
    <property type="entry name" value="Cation efflux protein cytoplasmic domain-like"/>
    <property type="match status" value="1"/>
</dbReference>
<dbReference type="Gene3D" id="1.20.1510.10">
    <property type="entry name" value="Cation efflux protein transmembrane domain"/>
    <property type="match status" value="1"/>
</dbReference>
<protein>
    <submittedName>
        <fullName evidence="10">Cation diffusion facilitator family transporter</fullName>
    </submittedName>
</protein>
<feature type="transmembrane region" description="Helical" evidence="7">
    <location>
        <begin position="113"/>
        <end position="130"/>
    </location>
</feature>
<comment type="similarity">
    <text evidence="2">Belongs to the cation diffusion facilitator (CDF) transporter (TC 2.A.4) family.</text>
</comment>
<proteinExistence type="inferred from homology"/>
<evidence type="ECO:0000313" key="10">
    <source>
        <dbReference type="EMBL" id="MFD2612605.1"/>
    </source>
</evidence>
<dbReference type="Gene3D" id="3.30.70.1350">
    <property type="entry name" value="Cation efflux protein, cytoplasmic domain"/>
    <property type="match status" value="1"/>
</dbReference>
<feature type="domain" description="Cation efflux protein transmembrane" evidence="8">
    <location>
        <begin position="82"/>
        <end position="203"/>
    </location>
</feature>
<evidence type="ECO:0000256" key="7">
    <source>
        <dbReference type="SAM" id="Phobius"/>
    </source>
</evidence>
<evidence type="ECO:0000256" key="6">
    <source>
        <dbReference type="ARBA" id="ARBA00023136"/>
    </source>
</evidence>
<accession>A0ABW5PDN0</accession>
<gene>
    <name evidence="10" type="ORF">ACFSUF_09240</name>
</gene>
<evidence type="ECO:0000256" key="1">
    <source>
        <dbReference type="ARBA" id="ARBA00004141"/>
    </source>
</evidence>
<name>A0ABW5PDN0_9BACL</name>
<organism evidence="10 11">
    <name type="scientific">Paenibacillus gansuensis</name>
    <dbReference type="NCBI Taxonomy" id="306542"/>
    <lineage>
        <taxon>Bacteria</taxon>
        <taxon>Bacillati</taxon>
        <taxon>Bacillota</taxon>
        <taxon>Bacilli</taxon>
        <taxon>Bacillales</taxon>
        <taxon>Paenibacillaceae</taxon>
        <taxon>Paenibacillus</taxon>
    </lineage>
</organism>
<dbReference type="RefSeq" id="WP_377602290.1">
    <property type="nucleotide sequence ID" value="NZ_JBHUME010000007.1"/>
</dbReference>
<dbReference type="InterPro" id="IPR050291">
    <property type="entry name" value="CDF_Transporter"/>
</dbReference>
<dbReference type="Proteomes" id="UP001597541">
    <property type="component" value="Unassembled WGS sequence"/>
</dbReference>
<dbReference type="InterPro" id="IPR036837">
    <property type="entry name" value="Cation_efflux_CTD_sf"/>
</dbReference>
<comment type="subcellular location">
    <subcellularLocation>
        <location evidence="1">Membrane</location>
        <topology evidence="1">Multi-pass membrane protein</topology>
    </subcellularLocation>
</comment>
<dbReference type="InterPro" id="IPR058533">
    <property type="entry name" value="Cation_efflux_TM"/>
</dbReference>
<dbReference type="EMBL" id="JBHUME010000007">
    <property type="protein sequence ID" value="MFD2612605.1"/>
    <property type="molecule type" value="Genomic_DNA"/>
</dbReference>
<keyword evidence="3" id="KW-0813">Transport</keyword>
<dbReference type="PANTHER" id="PTHR43840:SF15">
    <property type="entry name" value="MITOCHONDRIAL METAL TRANSPORTER 1-RELATED"/>
    <property type="match status" value="1"/>
</dbReference>
<evidence type="ECO:0000256" key="3">
    <source>
        <dbReference type="ARBA" id="ARBA00022448"/>
    </source>
</evidence>
<evidence type="ECO:0000259" key="8">
    <source>
        <dbReference type="Pfam" id="PF01545"/>
    </source>
</evidence>
<comment type="caution">
    <text evidence="10">The sequence shown here is derived from an EMBL/GenBank/DDBJ whole genome shotgun (WGS) entry which is preliminary data.</text>
</comment>
<feature type="domain" description="Cation efflux protein cytoplasmic" evidence="9">
    <location>
        <begin position="214"/>
        <end position="289"/>
    </location>
</feature>
<evidence type="ECO:0000259" key="9">
    <source>
        <dbReference type="Pfam" id="PF16916"/>
    </source>
</evidence>
<dbReference type="Pfam" id="PF16916">
    <property type="entry name" value="ZT_dimer"/>
    <property type="match status" value="1"/>
</dbReference>
<feature type="transmembrane region" description="Helical" evidence="7">
    <location>
        <begin position="83"/>
        <end position="101"/>
    </location>
</feature>
<sequence length="311" mass="33353">MSVQRIGQQALAAWTAMTAHLLLASGKAVLGLLGSSQAMLADAAVSAGKTVRYASMASDVKRSAVHGADPAAEPRNKGRSSSLLSSVVVVVLGLEIVLRAGQSLFGSLPEAPALYIPVILVFSFLLRGFFLLRRRKQASEHRAENAEAMSVWITGIAAVGAVLSYAGGRLDAKPLLYFDSAAAVLCGLLMLRNGYETITSALRSAENADTAVYEHTQELTELVQRIHGVITVDEIEGREAGHYVAVRMKISVNPLITVAEGQDVAKTVKAHIKKRYTHISDVQVQVSPYETGYPYKKSVDSNQDPIPTLLQ</sequence>
<keyword evidence="4 7" id="KW-0812">Transmembrane</keyword>
<dbReference type="InterPro" id="IPR027469">
    <property type="entry name" value="Cation_efflux_TMD_sf"/>
</dbReference>